<dbReference type="AlphaFoldDB" id="A0A7Z9BR91"/>
<evidence type="ECO:0000313" key="2">
    <source>
        <dbReference type="Proteomes" id="UP000184550"/>
    </source>
</evidence>
<name>A0A7Z9BR91_9CYAN</name>
<protein>
    <submittedName>
        <fullName evidence="1">Uncharacterized protein</fullName>
    </submittedName>
</protein>
<keyword evidence="2" id="KW-1185">Reference proteome</keyword>
<dbReference type="EMBL" id="CZCU02000138">
    <property type="protein sequence ID" value="VXD19129.1"/>
    <property type="molecule type" value="Genomic_DNA"/>
</dbReference>
<gene>
    <name evidence="1" type="ORF">PL8927_620021</name>
</gene>
<proteinExistence type="predicted"/>
<organism evidence="1 2">
    <name type="scientific">Planktothrix serta PCC 8927</name>
    <dbReference type="NCBI Taxonomy" id="671068"/>
    <lineage>
        <taxon>Bacteria</taxon>
        <taxon>Bacillati</taxon>
        <taxon>Cyanobacteriota</taxon>
        <taxon>Cyanophyceae</taxon>
        <taxon>Oscillatoriophycideae</taxon>
        <taxon>Oscillatoriales</taxon>
        <taxon>Microcoleaceae</taxon>
        <taxon>Planktothrix</taxon>
    </lineage>
</organism>
<sequence length="48" mass="5404">MANAQIQRKLAQISSDLGYVLPIICTPCQHPALKRRGFMPLIWIADQP</sequence>
<evidence type="ECO:0000313" key="1">
    <source>
        <dbReference type="EMBL" id="VXD19129.1"/>
    </source>
</evidence>
<dbReference type="Proteomes" id="UP000184550">
    <property type="component" value="Unassembled WGS sequence"/>
</dbReference>
<comment type="caution">
    <text evidence="1">The sequence shown here is derived from an EMBL/GenBank/DDBJ whole genome shotgun (WGS) entry which is preliminary data.</text>
</comment>
<accession>A0A7Z9BR91</accession>
<reference evidence="1" key="1">
    <citation type="submission" date="2019-10" db="EMBL/GenBank/DDBJ databases">
        <authorList>
            <consortium name="Genoscope - CEA"/>
            <person name="William W."/>
        </authorList>
    </citation>
    <scope>NUCLEOTIDE SEQUENCE [LARGE SCALE GENOMIC DNA]</scope>
    <source>
        <strain evidence="1">BBR_PRJEB10992</strain>
    </source>
</reference>